<organism evidence="1 2">
    <name type="scientific">Gossypium australe</name>
    <dbReference type="NCBI Taxonomy" id="47621"/>
    <lineage>
        <taxon>Eukaryota</taxon>
        <taxon>Viridiplantae</taxon>
        <taxon>Streptophyta</taxon>
        <taxon>Embryophyta</taxon>
        <taxon>Tracheophyta</taxon>
        <taxon>Spermatophyta</taxon>
        <taxon>Magnoliopsida</taxon>
        <taxon>eudicotyledons</taxon>
        <taxon>Gunneridae</taxon>
        <taxon>Pentapetalae</taxon>
        <taxon>rosids</taxon>
        <taxon>malvids</taxon>
        <taxon>Malvales</taxon>
        <taxon>Malvaceae</taxon>
        <taxon>Malvoideae</taxon>
        <taxon>Gossypium</taxon>
    </lineage>
</organism>
<dbReference type="PANTHER" id="PTHR33067:SF31">
    <property type="entry name" value="RNA-DIRECTED DNA POLYMERASE"/>
    <property type="match status" value="1"/>
</dbReference>
<evidence type="ECO:0000313" key="1">
    <source>
        <dbReference type="EMBL" id="KAA3466620.1"/>
    </source>
</evidence>
<sequence length="112" mass="12868">MPLSIYEKLGLGELRNTHITLQLVDSSSVQLKEVLEDMLVKVYNFNNPGRIHRETPILLGRPFLATSRSTIDLENNELIMKINGETEGILYDWCEKKMQVLRARKEEHSGVT</sequence>
<accession>A0A5B6VBN6</accession>
<dbReference type="PANTHER" id="PTHR33067">
    <property type="entry name" value="RNA-DIRECTED DNA POLYMERASE-RELATED"/>
    <property type="match status" value="1"/>
</dbReference>
<keyword evidence="2" id="KW-1185">Reference proteome</keyword>
<comment type="caution">
    <text evidence="1">The sequence shown here is derived from an EMBL/GenBank/DDBJ whole genome shotgun (WGS) entry which is preliminary data.</text>
</comment>
<dbReference type="Proteomes" id="UP000325315">
    <property type="component" value="Unassembled WGS sequence"/>
</dbReference>
<dbReference type="AlphaFoldDB" id="A0A5B6VBN6"/>
<name>A0A5B6VBN6_9ROSI</name>
<protein>
    <submittedName>
        <fullName evidence="1">Retrovirus-related Pol polyprotein from transposon opus</fullName>
    </submittedName>
</protein>
<proteinExistence type="predicted"/>
<evidence type="ECO:0000313" key="2">
    <source>
        <dbReference type="Proteomes" id="UP000325315"/>
    </source>
</evidence>
<dbReference type="EMBL" id="SMMG02000007">
    <property type="protein sequence ID" value="KAA3466620.1"/>
    <property type="molecule type" value="Genomic_DNA"/>
</dbReference>
<dbReference type="Gene3D" id="2.40.70.10">
    <property type="entry name" value="Acid Proteases"/>
    <property type="match status" value="1"/>
</dbReference>
<reference evidence="2" key="1">
    <citation type="journal article" date="2019" name="Plant Biotechnol. J.">
        <title>Genome sequencing of the Australian wild diploid species Gossypium australe highlights disease resistance and delayed gland morphogenesis.</title>
        <authorList>
            <person name="Cai Y."/>
            <person name="Cai X."/>
            <person name="Wang Q."/>
            <person name="Wang P."/>
            <person name="Zhang Y."/>
            <person name="Cai C."/>
            <person name="Xu Y."/>
            <person name="Wang K."/>
            <person name="Zhou Z."/>
            <person name="Wang C."/>
            <person name="Geng S."/>
            <person name="Li B."/>
            <person name="Dong Q."/>
            <person name="Hou Y."/>
            <person name="Wang H."/>
            <person name="Ai P."/>
            <person name="Liu Z."/>
            <person name="Yi F."/>
            <person name="Sun M."/>
            <person name="An G."/>
            <person name="Cheng J."/>
            <person name="Zhang Y."/>
            <person name="Shi Q."/>
            <person name="Xie Y."/>
            <person name="Shi X."/>
            <person name="Chang Y."/>
            <person name="Huang F."/>
            <person name="Chen Y."/>
            <person name="Hong S."/>
            <person name="Mi L."/>
            <person name="Sun Q."/>
            <person name="Zhang L."/>
            <person name="Zhou B."/>
            <person name="Peng R."/>
            <person name="Zhang X."/>
            <person name="Liu F."/>
        </authorList>
    </citation>
    <scope>NUCLEOTIDE SEQUENCE [LARGE SCALE GENOMIC DNA]</scope>
    <source>
        <strain evidence="2">cv. PA1801</strain>
    </source>
</reference>
<gene>
    <name evidence="1" type="ORF">EPI10_001699</name>
</gene>
<dbReference type="OrthoDB" id="778454at2759"/>
<dbReference type="InterPro" id="IPR021109">
    <property type="entry name" value="Peptidase_aspartic_dom_sf"/>
</dbReference>